<dbReference type="Pfam" id="PF04101">
    <property type="entry name" value="Glyco_tran_28_C"/>
    <property type="match status" value="1"/>
</dbReference>
<proteinExistence type="predicted"/>
<name>A0ABP4W3K8_9MICC</name>
<protein>
    <recommendedName>
        <fullName evidence="1">Glycosyl transferase family 28 C-terminal domain-containing protein</fullName>
    </recommendedName>
</protein>
<dbReference type="Gene3D" id="3.40.50.2000">
    <property type="entry name" value="Glycogen Phosphorylase B"/>
    <property type="match status" value="1"/>
</dbReference>
<accession>A0ABP4W3K8</accession>
<dbReference type="Proteomes" id="UP001501204">
    <property type="component" value="Unassembled WGS sequence"/>
</dbReference>
<dbReference type="SUPFAM" id="SSF53756">
    <property type="entry name" value="UDP-Glycosyltransferase/glycogen phosphorylase"/>
    <property type="match status" value="1"/>
</dbReference>
<evidence type="ECO:0000313" key="3">
    <source>
        <dbReference type="Proteomes" id="UP001501204"/>
    </source>
</evidence>
<keyword evidence="3" id="KW-1185">Reference proteome</keyword>
<organism evidence="2 3">
    <name type="scientific">Kocuria aegyptia</name>
    <dbReference type="NCBI Taxonomy" id="330943"/>
    <lineage>
        <taxon>Bacteria</taxon>
        <taxon>Bacillati</taxon>
        <taxon>Actinomycetota</taxon>
        <taxon>Actinomycetes</taxon>
        <taxon>Micrococcales</taxon>
        <taxon>Micrococcaceae</taxon>
        <taxon>Kocuria</taxon>
    </lineage>
</organism>
<dbReference type="RefSeq" id="WP_344118907.1">
    <property type="nucleotide sequence ID" value="NZ_BAAAOA010000004.1"/>
</dbReference>
<dbReference type="EMBL" id="BAAAOA010000004">
    <property type="protein sequence ID" value="GAA1746434.1"/>
    <property type="molecule type" value="Genomic_DNA"/>
</dbReference>
<gene>
    <name evidence="2" type="ORF">GCM10009767_01310</name>
</gene>
<sequence>MASAGGHITEALRLEESLGVHLDSLWVTFETPQTASLLHSRRVLFVPYVAPRDVRGALSAGRQIAQAVSRERFDACLSTGAAVAGFGVPWCALTGIPTFYVESLARIDGPSATGQLMGLAPRVRTLSQRAGWASKRWVYEGSLLDGWRVCHRAGETITRRIFVTLGTIRPYRFDRAIDTVLASLRPGDEVVWQLGATSRDRLPGRTYTEMSHADLAHELAAADVVVTHAGVGSVLQAHEAGKVPVLAVRSAAHGEHVDEHQREIAHDLTARGLALPLILGEPNGNTFDHARALQIIPTGDTARNGQTCP</sequence>
<reference evidence="3" key="1">
    <citation type="journal article" date="2019" name="Int. J. Syst. Evol. Microbiol.">
        <title>The Global Catalogue of Microorganisms (GCM) 10K type strain sequencing project: providing services to taxonomists for standard genome sequencing and annotation.</title>
        <authorList>
            <consortium name="The Broad Institute Genomics Platform"/>
            <consortium name="The Broad Institute Genome Sequencing Center for Infectious Disease"/>
            <person name="Wu L."/>
            <person name="Ma J."/>
        </authorList>
    </citation>
    <scope>NUCLEOTIDE SEQUENCE [LARGE SCALE GENOMIC DNA]</scope>
    <source>
        <strain evidence="3">JCM 14735</strain>
    </source>
</reference>
<feature type="domain" description="Glycosyl transferase family 28 C-terminal" evidence="1">
    <location>
        <begin position="161"/>
        <end position="273"/>
    </location>
</feature>
<comment type="caution">
    <text evidence="2">The sequence shown here is derived from an EMBL/GenBank/DDBJ whole genome shotgun (WGS) entry which is preliminary data.</text>
</comment>
<dbReference type="InterPro" id="IPR007235">
    <property type="entry name" value="Glyco_trans_28_C"/>
</dbReference>
<evidence type="ECO:0000313" key="2">
    <source>
        <dbReference type="EMBL" id="GAA1746434.1"/>
    </source>
</evidence>
<evidence type="ECO:0000259" key="1">
    <source>
        <dbReference type="Pfam" id="PF04101"/>
    </source>
</evidence>